<dbReference type="InterPro" id="IPR017850">
    <property type="entry name" value="Alkaline_phosphatase_core_sf"/>
</dbReference>
<dbReference type="PANTHER" id="PTHR10151">
    <property type="entry name" value="ECTONUCLEOTIDE PYROPHOSPHATASE/PHOSPHODIESTERASE"/>
    <property type="match status" value="1"/>
</dbReference>
<evidence type="ECO:0000256" key="1">
    <source>
        <dbReference type="SAM" id="SignalP"/>
    </source>
</evidence>
<dbReference type="eggNOG" id="COG1524">
    <property type="taxonomic scope" value="Bacteria"/>
</dbReference>
<dbReference type="PANTHER" id="PTHR10151:SF120">
    <property type="entry name" value="BIS(5'-ADENOSYL)-TRIPHOSPHATASE"/>
    <property type="match status" value="1"/>
</dbReference>
<dbReference type="EMBL" id="CP002339">
    <property type="protein sequence ID" value="AEF04508.1"/>
    <property type="molecule type" value="Genomic_DNA"/>
</dbReference>
<name>F5ZEN8_ALTNA</name>
<gene>
    <name evidence="2" type="ordered locus">ambt_14990</name>
</gene>
<dbReference type="InterPro" id="IPR002591">
    <property type="entry name" value="Phosphodiest/P_Trfase"/>
</dbReference>
<dbReference type="AlphaFoldDB" id="F5ZEN8"/>
<dbReference type="Pfam" id="PF01663">
    <property type="entry name" value="Phosphodiest"/>
    <property type="match status" value="1"/>
</dbReference>
<dbReference type="SUPFAM" id="SSF53649">
    <property type="entry name" value="Alkaline phosphatase-like"/>
    <property type="match status" value="1"/>
</dbReference>
<dbReference type="Proteomes" id="UP000000683">
    <property type="component" value="Chromosome"/>
</dbReference>
<keyword evidence="1" id="KW-0732">Signal</keyword>
<feature type="chain" id="PRO_5003330588" evidence="1">
    <location>
        <begin position="33"/>
        <end position="447"/>
    </location>
</feature>
<reference evidence="2 3" key="1">
    <citation type="journal article" date="2011" name="J. Bacteriol.">
        <title>Complete genome sequence of the polycyclic aromatic hydrocarbon-degrading bacterium Alteromonas sp. strain SN2.</title>
        <authorList>
            <person name="Jin H.M."/>
            <person name="Jeong H."/>
            <person name="Moon E.J."/>
            <person name="Math R.K."/>
            <person name="Lee K."/>
            <person name="Kim H.J."/>
            <person name="Jeon C.O."/>
            <person name="Oh T.K."/>
            <person name="Kim J.F."/>
        </authorList>
    </citation>
    <scope>NUCLEOTIDE SEQUENCE [LARGE SCALE GENOMIC DNA]</scope>
    <source>
        <strain evidence="3">JCM 17741 / KACC 18427 / KCTC 11700BP / SN2</strain>
    </source>
</reference>
<organism evidence="2 3">
    <name type="scientific">Alteromonas naphthalenivorans</name>
    <dbReference type="NCBI Taxonomy" id="715451"/>
    <lineage>
        <taxon>Bacteria</taxon>
        <taxon>Pseudomonadati</taxon>
        <taxon>Pseudomonadota</taxon>
        <taxon>Gammaproteobacteria</taxon>
        <taxon>Alteromonadales</taxon>
        <taxon>Alteromonadaceae</taxon>
        <taxon>Alteromonas/Salinimonas group</taxon>
        <taxon>Alteromonas</taxon>
    </lineage>
</organism>
<keyword evidence="3" id="KW-1185">Reference proteome</keyword>
<feature type="signal peptide" evidence="1">
    <location>
        <begin position="1"/>
        <end position="32"/>
    </location>
</feature>
<dbReference type="KEGG" id="alt:ambt_14990"/>
<dbReference type="CDD" id="cd16018">
    <property type="entry name" value="Enpp"/>
    <property type="match status" value="1"/>
</dbReference>
<accession>F5ZEN8</accession>
<dbReference type="HOGENOM" id="CLU_017594_1_1_6"/>
<dbReference type="RefSeq" id="WP_013785433.1">
    <property type="nucleotide sequence ID" value="NC_015554.1"/>
</dbReference>
<sequence>MFFRDSARLTIPFIGAVLTASWLSLAAFSAHADNKHAINNTVVNQNAVSHKNLASSQSAESSKNHVVLISLDGFRHDYIELHNAKNLARIAKAGVRSTSLTPVYPANTFPNHISIVTGLLPIHHGIVDNRFYDKLRPSKEGSYAQYSMGKAQDDSSWITAMPRWHLAEFQGHKAATYFWPESDARIAGALPSYLYHYSKHADYQQRIDQIVQWLSLPEAARPLFVSGYFSLTDTVGHDEGPMSEKTKEAVAKVDKLIGQLYDRLNALSIDVNLVVVSDHGMTNVKDSHQIMVESLNIPDYFTVLNSGAQVRLYAKPEVTYEQIEDEKNRLRLLAEGRFILLTSVERDARHAQYNARTGDIIMETAPPARFKSEGDTHVSKGSHGYLNTLPDMGGLFVASGPSFKQGKMLPAFSNLEIYPALAEIMGLALLAPIDGEIKVLREGLKEE</sequence>
<dbReference type="Gene3D" id="3.30.1360.180">
    <property type="match status" value="1"/>
</dbReference>
<evidence type="ECO:0000313" key="3">
    <source>
        <dbReference type="Proteomes" id="UP000000683"/>
    </source>
</evidence>
<proteinExistence type="predicted"/>
<dbReference type="GO" id="GO:0016787">
    <property type="term" value="F:hydrolase activity"/>
    <property type="evidence" value="ECO:0007669"/>
    <property type="project" value="UniProtKB-ARBA"/>
</dbReference>
<evidence type="ECO:0000313" key="2">
    <source>
        <dbReference type="EMBL" id="AEF04508.1"/>
    </source>
</evidence>
<protein>
    <submittedName>
        <fullName evidence="2">Type I phosphodiesterase/nucleotide pyrophosphatase protein</fullName>
    </submittedName>
</protein>
<dbReference type="Gene3D" id="3.40.720.10">
    <property type="entry name" value="Alkaline Phosphatase, subunit A"/>
    <property type="match status" value="1"/>
</dbReference>